<dbReference type="GO" id="GO:0007005">
    <property type="term" value="P:mitochondrion organization"/>
    <property type="evidence" value="ECO:0007669"/>
    <property type="project" value="TreeGrafter"/>
</dbReference>
<dbReference type="GO" id="GO:0004252">
    <property type="term" value="F:serine-type endopeptidase activity"/>
    <property type="evidence" value="ECO:0007669"/>
    <property type="project" value="InterPro"/>
</dbReference>
<evidence type="ECO:0000313" key="3">
    <source>
        <dbReference type="EMBL" id="QHT78495.1"/>
    </source>
</evidence>
<dbReference type="GO" id="GO:0006515">
    <property type="term" value="P:protein quality control for misfolded or incompletely synthesized proteins"/>
    <property type="evidence" value="ECO:0007669"/>
    <property type="project" value="TreeGrafter"/>
</dbReference>
<dbReference type="InterPro" id="IPR027065">
    <property type="entry name" value="Lon_Prtase"/>
</dbReference>
<dbReference type="InterPro" id="IPR027417">
    <property type="entry name" value="P-loop_NTPase"/>
</dbReference>
<dbReference type="GO" id="GO:0051131">
    <property type="term" value="P:chaperone-mediated protein complex assembly"/>
    <property type="evidence" value="ECO:0007669"/>
    <property type="project" value="TreeGrafter"/>
</dbReference>
<protein>
    <submittedName>
        <fullName evidence="3">Uncharacterized protein</fullName>
    </submittedName>
</protein>
<dbReference type="Pfam" id="PF22667">
    <property type="entry name" value="Lon_lid"/>
    <property type="match status" value="1"/>
</dbReference>
<evidence type="ECO:0000259" key="1">
    <source>
        <dbReference type="Pfam" id="PF00004"/>
    </source>
</evidence>
<dbReference type="GO" id="GO:0004176">
    <property type="term" value="F:ATP-dependent peptidase activity"/>
    <property type="evidence" value="ECO:0007669"/>
    <property type="project" value="InterPro"/>
</dbReference>
<dbReference type="InterPro" id="IPR054594">
    <property type="entry name" value="Lon_lid"/>
</dbReference>
<dbReference type="Pfam" id="PF00004">
    <property type="entry name" value="AAA"/>
    <property type="match status" value="1"/>
</dbReference>
<proteinExistence type="predicted"/>
<name>A0A6C0HEC4_9ZZZZ</name>
<dbReference type="PANTHER" id="PTHR43718">
    <property type="entry name" value="LON PROTEASE"/>
    <property type="match status" value="1"/>
</dbReference>
<dbReference type="GO" id="GO:0005759">
    <property type="term" value="C:mitochondrial matrix"/>
    <property type="evidence" value="ECO:0007669"/>
    <property type="project" value="TreeGrafter"/>
</dbReference>
<dbReference type="EMBL" id="MN739934">
    <property type="protein sequence ID" value="QHT78495.1"/>
    <property type="molecule type" value="Genomic_DNA"/>
</dbReference>
<dbReference type="Gene3D" id="1.10.8.60">
    <property type="match status" value="1"/>
</dbReference>
<organism evidence="3">
    <name type="scientific">viral metagenome</name>
    <dbReference type="NCBI Taxonomy" id="1070528"/>
    <lineage>
        <taxon>unclassified sequences</taxon>
        <taxon>metagenomes</taxon>
        <taxon>organismal metagenomes</taxon>
    </lineage>
</organism>
<dbReference type="Gene3D" id="3.40.50.300">
    <property type="entry name" value="P-loop containing nucleotide triphosphate hydrolases"/>
    <property type="match status" value="1"/>
</dbReference>
<dbReference type="GO" id="GO:0003697">
    <property type="term" value="F:single-stranded DNA binding"/>
    <property type="evidence" value="ECO:0007669"/>
    <property type="project" value="TreeGrafter"/>
</dbReference>
<dbReference type="GO" id="GO:0005524">
    <property type="term" value="F:ATP binding"/>
    <property type="evidence" value="ECO:0007669"/>
    <property type="project" value="InterPro"/>
</dbReference>
<sequence length="562" mass="65829">MDIYTAIQNDDAMSVKRHCEKFKNESLRDSTHIYYNLYTMLVNFKAYNSIQELLNNNVMFFRHNRGKYHYNYCDKLFDYALNLGDSRIINMINEKRKELDINKVVKDKPYRKTENIVNKESNPYFVEKKPEVVVEKKEVIEKKPELVIEKKEVIEKKPELVIEKKEVIEKKPQVVIEKEEKVIEKKPQVVVVKKLEFGTTVRDKIFENLQSSKLPTHIYDNVKSKLNSLSILDKYNEEWFNKFFKIPFGKYANLPFTNESNISDIKNYISNSKTQLDNISYGMENVKEEIIDIICQLIRSSDSNIKVIGLCGSPGVGKTNFIKNGLSKILQRPFQHICMGGVTDSAYLIGHEMSYTNSNYGIIANSLMNSKVMNPIIFMDELDKVSKTDKGIDIENVLIHLTDPVQNMSFMDKYFQGIEIDMSKVMFIFSFNDENKISPILRDRMHIVYVKDPTDNDKIEIAKQFLMPSLLKNINLENVKEIDKKVIRKIITEYCKEEKGVRELKRCLEKILLKINTSLYSEKSKYKSLENIDINNIKLTEKMIEEILERPDKFESHNSMYL</sequence>
<dbReference type="GO" id="GO:0016887">
    <property type="term" value="F:ATP hydrolysis activity"/>
    <property type="evidence" value="ECO:0007669"/>
    <property type="project" value="InterPro"/>
</dbReference>
<feature type="domain" description="Lon protease AAA+ ATPase lid" evidence="2">
    <location>
        <begin position="481"/>
        <end position="526"/>
    </location>
</feature>
<dbReference type="SUPFAM" id="SSF52540">
    <property type="entry name" value="P-loop containing nucleoside triphosphate hydrolases"/>
    <property type="match status" value="1"/>
</dbReference>
<reference evidence="3" key="1">
    <citation type="journal article" date="2020" name="Nature">
        <title>Giant virus diversity and host interactions through global metagenomics.</title>
        <authorList>
            <person name="Schulz F."/>
            <person name="Roux S."/>
            <person name="Paez-Espino D."/>
            <person name="Jungbluth S."/>
            <person name="Walsh D.A."/>
            <person name="Denef V.J."/>
            <person name="McMahon K.D."/>
            <person name="Konstantinidis K.T."/>
            <person name="Eloe-Fadrosh E.A."/>
            <person name="Kyrpides N.C."/>
            <person name="Woyke T."/>
        </authorList>
    </citation>
    <scope>NUCLEOTIDE SEQUENCE</scope>
    <source>
        <strain evidence="3">GVMAG-M-3300023179-92</strain>
    </source>
</reference>
<accession>A0A6C0HEC4</accession>
<dbReference type="InterPro" id="IPR003959">
    <property type="entry name" value="ATPase_AAA_core"/>
</dbReference>
<feature type="domain" description="ATPase AAA-type core" evidence="1">
    <location>
        <begin position="310"/>
        <end position="448"/>
    </location>
</feature>
<evidence type="ECO:0000259" key="2">
    <source>
        <dbReference type="Pfam" id="PF22667"/>
    </source>
</evidence>
<dbReference type="AlphaFoldDB" id="A0A6C0HEC4"/>
<dbReference type="PANTHER" id="PTHR43718:SF2">
    <property type="entry name" value="LON PROTEASE HOMOLOG, MITOCHONDRIAL"/>
    <property type="match status" value="1"/>
</dbReference>